<evidence type="ECO:0000313" key="2">
    <source>
        <dbReference type="EMBL" id="KWV41629.1"/>
    </source>
</evidence>
<dbReference type="AlphaFoldDB" id="A0A120FES1"/>
<organism evidence="2 3">
    <name type="scientific">Rhizobium altiplani</name>
    <dbReference type="NCBI Taxonomy" id="1864509"/>
    <lineage>
        <taxon>Bacteria</taxon>
        <taxon>Pseudomonadati</taxon>
        <taxon>Pseudomonadota</taxon>
        <taxon>Alphaproteobacteria</taxon>
        <taxon>Hyphomicrobiales</taxon>
        <taxon>Rhizobiaceae</taxon>
        <taxon>Rhizobium/Agrobacterium group</taxon>
        <taxon>Rhizobium</taxon>
    </lineage>
</organism>
<proteinExistence type="predicted"/>
<evidence type="ECO:0000313" key="3">
    <source>
        <dbReference type="Proteomes" id="UP000068164"/>
    </source>
</evidence>
<feature type="signal peptide" evidence="1">
    <location>
        <begin position="1"/>
        <end position="21"/>
    </location>
</feature>
<name>A0A120FES1_9HYPH</name>
<dbReference type="PROSITE" id="PS51257">
    <property type="entry name" value="PROKAR_LIPOPROTEIN"/>
    <property type="match status" value="1"/>
</dbReference>
<dbReference type="EMBL" id="LNCD01000139">
    <property type="protein sequence ID" value="KWV41629.1"/>
    <property type="molecule type" value="Genomic_DNA"/>
</dbReference>
<keyword evidence="3" id="KW-1185">Reference proteome</keyword>
<dbReference type="Proteomes" id="UP000068164">
    <property type="component" value="Unassembled WGS sequence"/>
</dbReference>
<gene>
    <name evidence="2" type="ORF">AS026_22930</name>
</gene>
<reference evidence="2 3" key="1">
    <citation type="submission" date="2015-11" db="EMBL/GenBank/DDBJ databases">
        <title>Draft Genome Sequence of the Strain BR 10423 (Rhizobium sp.) isolated from nodules of Mimosa pudica.</title>
        <authorList>
            <person name="Barauna A.C."/>
            <person name="Zilli J.E."/>
            <person name="Simoes-Araujo J.L."/>
            <person name="Reis V.M."/>
            <person name="James E.K."/>
            <person name="Reis F.B.Jr."/>
            <person name="Rouws L.F."/>
            <person name="Passos S.R."/>
            <person name="Gois S.R."/>
        </authorList>
    </citation>
    <scope>NUCLEOTIDE SEQUENCE [LARGE SCALE GENOMIC DNA]</scope>
    <source>
        <strain evidence="2 3">BR10423</strain>
    </source>
</reference>
<sequence length="51" mass="5139">MTITAKVAAALCMLMALSSCANTIKGIGRDTANTVNATQNAGNRVANAASR</sequence>
<keyword evidence="1" id="KW-0732">Signal</keyword>
<feature type="chain" id="PRO_5007165224" evidence="1">
    <location>
        <begin position="22"/>
        <end position="51"/>
    </location>
</feature>
<evidence type="ECO:0000256" key="1">
    <source>
        <dbReference type="SAM" id="SignalP"/>
    </source>
</evidence>
<accession>A0A120FES1</accession>
<dbReference type="OrthoDB" id="7916802at2"/>
<protein>
    <submittedName>
        <fullName evidence="2">Entericidin</fullName>
    </submittedName>
</protein>
<dbReference type="RefSeq" id="WP_018858777.1">
    <property type="nucleotide sequence ID" value="NZ_LNCD01000139.1"/>
</dbReference>
<comment type="caution">
    <text evidence="2">The sequence shown here is derived from an EMBL/GenBank/DDBJ whole genome shotgun (WGS) entry which is preliminary data.</text>
</comment>